<protein>
    <submittedName>
        <fullName evidence="2">Uncharacterized protein</fullName>
    </submittedName>
</protein>
<keyword evidence="1" id="KW-0472">Membrane</keyword>
<dbReference type="AlphaFoldDB" id="A0A8B6USK0"/>
<gene>
    <name evidence="2" type="ORF">C4C32_02895</name>
</gene>
<dbReference type="Proteomes" id="UP000663914">
    <property type="component" value="Chromosome"/>
</dbReference>
<keyword evidence="1" id="KW-1133">Transmembrane helix</keyword>
<feature type="transmembrane region" description="Helical" evidence="1">
    <location>
        <begin position="28"/>
        <end position="51"/>
    </location>
</feature>
<dbReference type="EMBL" id="CP072011">
    <property type="protein sequence ID" value="QTH14877.1"/>
    <property type="molecule type" value="Genomic_DNA"/>
</dbReference>
<sequence>MSRYTGNGHVKTVAGGSLKGFLARYFPVFMGTILLACFSGSTLLVLVGMTYWRTLEPSVRTDYVGLGTLALVLVVGNFLMARGRVWAVWCVAGYFLACLGTVISMFAYRPHQGVYLFAMLLPLLGLLLLNSKRHREMRSKLVDIRRQRQLIIHAAKVSRARR</sequence>
<reference evidence="2" key="1">
    <citation type="book" date="2019" name="MICROBIAL BIOTECHNOLOGY" publisher="Unknown Publisher">
        <title>Optimization of recombineering for directed mutagenesis of bacteria Pseudomonas corrugata 3'.</title>
        <authorList>
            <person name="Buinitskaja S.V."/>
            <person name="Pilipenok N."/>
            <person name="Valentovich L.N."/>
        </authorList>
    </citation>
    <scope>NUCLEOTIDE SEQUENCE</scope>
    <source>
        <strain evidence="2">3prime</strain>
    </source>
</reference>
<feature type="transmembrane region" description="Helical" evidence="1">
    <location>
        <begin position="114"/>
        <end position="131"/>
    </location>
</feature>
<reference evidence="2" key="2">
    <citation type="submission" date="2021-03" db="EMBL/GenBank/DDBJ databases">
        <authorList>
            <person name="Valentovich L.N."/>
            <person name="Akhremchuk A.E."/>
            <person name="Miamin V.E."/>
        </authorList>
    </citation>
    <scope>NUCLEOTIDE SEQUENCE</scope>
    <source>
        <strain evidence="2">3prime</strain>
    </source>
</reference>
<feature type="transmembrane region" description="Helical" evidence="1">
    <location>
        <begin position="86"/>
        <end position="108"/>
    </location>
</feature>
<feature type="transmembrane region" description="Helical" evidence="1">
    <location>
        <begin position="63"/>
        <end position="79"/>
    </location>
</feature>
<proteinExistence type="predicted"/>
<evidence type="ECO:0000313" key="2">
    <source>
        <dbReference type="EMBL" id="QTH14877.1"/>
    </source>
</evidence>
<evidence type="ECO:0000256" key="1">
    <source>
        <dbReference type="SAM" id="Phobius"/>
    </source>
</evidence>
<organism evidence="2 3">
    <name type="scientific">Pseudomonas corrugata</name>
    <dbReference type="NCBI Taxonomy" id="47879"/>
    <lineage>
        <taxon>Bacteria</taxon>
        <taxon>Pseudomonadati</taxon>
        <taxon>Pseudomonadota</taxon>
        <taxon>Gammaproteobacteria</taxon>
        <taxon>Pseudomonadales</taxon>
        <taxon>Pseudomonadaceae</taxon>
        <taxon>Pseudomonas</taxon>
    </lineage>
</organism>
<name>A0A8B6USK0_9PSED</name>
<keyword evidence="1" id="KW-0812">Transmembrane</keyword>
<evidence type="ECO:0000313" key="3">
    <source>
        <dbReference type="Proteomes" id="UP000663914"/>
    </source>
</evidence>
<accession>A0A8B6USK0</accession>